<organism evidence="1 2">
    <name type="scientific">Basidiobolus meristosporus CBS 931.73</name>
    <dbReference type="NCBI Taxonomy" id="1314790"/>
    <lineage>
        <taxon>Eukaryota</taxon>
        <taxon>Fungi</taxon>
        <taxon>Fungi incertae sedis</taxon>
        <taxon>Zoopagomycota</taxon>
        <taxon>Entomophthoromycotina</taxon>
        <taxon>Basidiobolomycetes</taxon>
        <taxon>Basidiobolales</taxon>
        <taxon>Basidiobolaceae</taxon>
        <taxon>Basidiobolus</taxon>
    </lineage>
</organism>
<dbReference type="EMBL" id="MCFE01000537">
    <property type="protein sequence ID" value="ORX88315.1"/>
    <property type="molecule type" value="Genomic_DNA"/>
</dbReference>
<dbReference type="Gene3D" id="1.10.490.10">
    <property type="entry name" value="Globins"/>
    <property type="match status" value="1"/>
</dbReference>
<dbReference type="InterPro" id="IPR009050">
    <property type="entry name" value="Globin-like_sf"/>
</dbReference>
<accession>A0A1Y1XRM7</accession>
<evidence type="ECO:0000313" key="2">
    <source>
        <dbReference type="Proteomes" id="UP000193498"/>
    </source>
</evidence>
<dbReference type="InParanoid" id="A0A1Y1XRM7"/>
<dbReference type="InterPro" id="IPR012292">
    <property type="entry name" value="Globin/Proto"/>
</dbReference>
<evidence type="ECO:0000313" key="1">
    <source>
        <dbReference type="EMBL" id="ORX88315.1"/>
    </source>
</evidence>
<dbReference type="OrthoDB" id="2155372at2759"/>
<gene>
    <name evidence="1" type="ORF">K493DRAFT_319543</name>
</gene>
<dbReference type="GO" id="GO:0020037">
    <property type="term" value="F:heme binding"/>
    <property type="evidence" value="ECO:0007669"/>
    <property type="project" value="InterPro"/>
</dbReference>
<proteinExistence type="predicted"/>
<reference evidence="1 2" key="1">
    <citation type="submission" date="2016-07" db="EMBL/GenBank/DDBJ databases">
        <title>Pervasive Adenine N6-methylation of Active Genes in Fungi.</title>
        <authorList>
            <consortium name="DOE Joint Genome Institute"/>
            <person name="Mondo S.J."/>
            <person name="Dannebaum R.O."/>
            <person name="Kuo R.C."/>
            <person name="Labutti K."/>
            <person name="Haridas S."/>
            <person name="Kuo A."/>
            <person name="Salamov A."/>
            <person name="Ahrendt S.R."/>
            <person name="Lipzen A."/>
            <person name="Sullivan W."/>
            <person name="Andreopoulos W.B."/>
            <person name="Clum A."/>
            <person name="Lindquist E."/>
            <person name="Daum C."/>
            <person name="Ramamoorthy G.K."/>
            <person name="Gryganskyi A."/>
            <person name="Culley D."/>
            <person name="Magnuson J.K."/>
            <person name="James T.Y."/>
            <person name="O'Malley M.A."/>
            <person name="Stajich J.E."/>
            <person name="Spatafora J.W."/>
            <person name="Visel A."/>
            <person name="Grigoriev I.V."/>
        </authorList>
    </citation>
    <scope>NUCLEOTIDE SEQUENCE [LARGE SCALE GENOMIC DNA]</scope>
    <source>
        <strain evidence="1 2">CBS 931.73</strain>
    </source>
</reference>
<sequence length="67" mass="7591">MRAAHKRVLDLKDADFDSVMDNLRNAISDLCIDESIIERIMCLAELTRDDVLGRNTFTKKPSGSNNH</sequence>
<comment type="caution">
    <text evidence="1">The sequence shown here is derived from an EMBL/GenBank/DDBJ whole genome shotgun (WGS) entry which is preliminary data.</text>
</comment>
<dbReference type="AlphaFoldDB" id="A0A1Y1XRM7"/>
<dbReference type="Proteomes" id="UP000193498">
    <property type="component" value="Unassembled WGS sequence"/>
</dbReference>
<dbReference type="SUPFAM" id="SSF46458">
    <property type="entry name" value="Globin-like"/>
    <property type="match status" value="1"/>
</dbReference>
<dbReference type="GO" id="GO:0019825">
    <property type="term" value="F:oxygen binding"/>
    <property type="evidence" value="ECO:0007669"/>
    <property type="project" value="InterPro"/>
</dbReference>
<protein>
    <submittedName>
        <fullName evidence="1">Uncharacterized protein</fullName>
    </submittedName>
</protein>
<keyword evidence="2" id="KW-1185">Reference proteome</keyword>
<name>A0A1Y1XRM7_9FUNG</name>